<evidence type="ECO:0000259" key="1">
    <source>
        <dbReference type="PROSITE" id="PS50174"/>
    </source>
</evidence>
<dbReference type="PROSITE" id="PS50174">
    <property type="entry name" value="G_PATCH"/>
    <property type="match status" value="1"/>
</dbReference>
<sequence length="217" mass="24065">MIARVLIDNGSSLNVMPKTTLDKLYSTGSQLRTSAVMVKAFDGSKREVMGEITLPIRIGPTTFDITFQVMDIRLAYSYLLGRRWIHRTRAIPSSLHQRVKFIADQQLISVMGEKELMINNSLPSEYIEGDEEALKTSFQSLEIVGTTRVESEEGDSKLSKASIMVAKVLIRGGFQHEKGLGKKLEGIVEPMVLPKNLGKYGLGYTGNTTEGRPGRKT</sequence>
<keyword evidence="3" id="KW-1185">Reference proteome</keyword>
<dbReference type="GO" id="GO:0003676">
    <property type="term" value="F:nucleic acid binding"/>
    <property type="evidence" value="ECO:0007669"/>
    <property type="project" value="InterPro"/>
</dbReference>
<dbReference type="PANTHER" id="PTHR33240">
    <property type="entry name" value="OS08G0508500 PROTEIN"/>
    <property type="match status" value="1"/>
</dbReference>
<evidence type="ECO:0000313" key="2">
    <source>
        <dbReference type="EMBL" id="RDY05275.1"/>
    </source>
</evidence>
<comment type="caution">
    <text evidence="2">The sequence shown here is derived from an EMBL/GenBank/DDBJ whole genome shotgun (WGS) entry which is preliminary data.</text>
</comment>
<dbReference type="InterPro" id="IPR021109">
    <property type="entry name" value="Peptidase_aspartic_dom_sf"/>
</dbReference>
<name>A0A371HR58_MUCPR</name>
<dbReference type="EMBL" id="QJKJ01001916">
    <property type="protein sequence ID" value="RDY05275.1"/>
    <property type="molecule type" value="Genomic_DNA"/>
</dbReference>
<dbReference type="PANTHER" id="PTHR33240:SF15">
    <property type="entry name" value="GAG-PRO-LIKE PROTEIN"/>
    <property type="match status" value="1"/>
</dbReference>
<evidence type="ECO:0000313" key="3">
    <source>
        <dbReference type="Proteomes" id="UP000257109"/>
    </source>
</evidence>
<dbReference type="SUPFAM" id="SSF50630">
    <property type="entry name" value="Acid proteases"/>
    <property type="match status" value="1"/>
</dbReference>
<proteinExistence type="predicted"/>
<gene>
    <name evidence="2" type="ORF">CR513_10914</name>
</gene>
<dbReference type="OrthoDB" id="2919534at2759"/>
<reference evidence="2" key="1">
    <citation type="submission" date="2018-05" db="EMBL/GenBank/DDBJ databases">
        <title>Draft genome of Mucuna pruriens seed.</title>
        <authorList>
            <person name="Nnadi N.E."/>
            <person name="Vos R."/>
            <person name="Hasami M.H."/>
            <person name="Devisetty U.K."/>
            <person name="Aguiy J.C."/>
        </authorList>
    </citation>
    <scope>NUCLEOTIDE SEQUENCE [LARGE SCALE GENOMIC DNA]</scope>
    <source>
        <strain evidence="2">JCA_2017</strain>
    </source>
</reference>
<dbReference type="STRING" id="157652.A0A371HR58"/>
<dbReference type="InterPro" id="IPR000467">
    <property type="entry name" value="G_patch_dom"/>
</dbReference>
<organism evidence="2 3">
    <name type="scientific">Mucuna pruriens</name>
    <name type="common">Velvet bean</name>
    <name type="synonym">Dolichos pruriens</name>
    <dbReference type="NCBI Taxonomy" id="157652"/>
    <lineage>
        <taxon>Eukaryota</taxon>
        <taxon>Viridiplantae</taxon>
        <taxon>Streptophyta</taxon>
        <taxon>Embryophyta</taxon>
        <taxon>Tracheophyta</taxon>
        <taxon>Spermatophyta</taxon>
        <taxon>Magnoliopsida</taxon>
        <taxon>eudicotyledons</taxon>
        <taxon>Gunneridae</taxon>
        <taxon>Pentapetalae</taxon>
        <taxon>rosids</taxon>
        <taxon>fabids</taxon>
        <taxon>Fabales</taxon>
        <taxon>Fabaceae</taxon>
        <taxon>Papilionoideae</taxon>
        <taxon>50 kb inversion clade</taxon>
        <taxon>NPAAA clade</taxon>
        <taxon>indigoferoid/millettioid clade</taxon>
        <taxon>Phaseoleae</taxon>
        <taxon>Mucuna</taxon>
    </lineage>
</organism>
<feature type="non-terminal residue" evidence="2">
    <location>
        <position position="1"/>
    </location>
</feature>
<dbReference type="Proteomes" id="UP000257109">
    <property type="component" value="Unassembled WGS sequence"/>
</dbReference>
<dbReference type="Gene3D" id="2.40.70.10">
    <property type="entry name" value="Acid Proteases"/>
    <property type="match status" value="1"/>
</dbReference>
<feature type="domain" description="G-patch" evidence="1">
    <location>
        <begin position="161"/>
        <end position="207"/>
    </location>
</feature>
<dbReference type="AlphaFoldDB" id="A0A371HR58"/>
<protein>
    <recommendedName>
        <fullName evidence="1">G-patch domain-containing protein</fullName>
    </recommendedName>
</protein>
<dbReference type="CDD" id="cd00303">
    <property type="entry name" value="retropepsin_like"/>
    <property type="match status" value="1"/>
</dbReference>
<accession>A0A371HR58</accession>